<proteinExistence type="predicted"/>
<dbReference type="EMBL" id="QGNW01001862">
    <property type="protein sequence ID" value="RVW29095.1"/>
    <property type="molecule type" value="Genomic_DNA"/>
</dbReference>
<dbReference type="Proteomes" id="UP000288805">
    <property type="component" value="Unassembled WGS sequence"/>
</dbReference>
<comment type="caution">
    <text evidence="1">The sequence shown here is derived from an EMBL/GenBank/DDBJ whole genome shotgun (WGS) entry which is preliminary data.</text>
</comment>
<dbReference type="InterPro" id="IPR052343">
    <property type="entry name" value="Retrotransposon-Effector_Assoc"/>
</dbReference>
<reference evidence="1 2" key="1">
    <citation type="journal article" date="2018" name="PLoS Genet.">
        <title>Population sequencing reveals clonal diversity and ancestral inbreeding in the grapevine cultivar Chardonnay.</title>
        <authorList>
            <person name="Roach M.J."/>
            <person name="Johnson D.L."/>
            <person name="Bohlmann J."/>
            <person name="van Vuuren H.J."/>
            <person name="Jones S.J."/>
            <person name="Pretorius I.S."/>
            <person name="Schmidt S.A."/>
            <person name="Borneman A.R."/>
        </authorList>
    </citation>
    <scope>NUCLEOTIDE SEQUENCE [LARGE SCALE GENOMIC DNA]</scope>
    <source>
        <strain evidence="2">cv. Chardonnay</strain>
        <tissue evidence="1">Leaf</tissue>
    </source>
</reference>
<gene>
    <name evidence="1" type="ORF">CK203_112344</name>
</gene>
<evidence type="ECO:0000313" key="2">
    <source>
        <dbReference type="Proteomes" id="UP000288805"/>
    </source>
</evidence>
<evidence type="ECO:0000313" key="1">
    <source>
        <dbReference type="EMBL" id="RVW29095.1"/>
    </source>
</evidence>
<sequence length="537" mass="62239">MTSGIVRSLRVGRCLEWEAMNSRGAIRVVVFWDNRVLQMVEMEVGKYSVSCRFKNWAIQVFLVRPVSDHFPILLDGGGMRRGSMSFRFENMWLKEGDFKEVLKPIMRRWNKEVFGKVESKKQTAWNLVDFWDKEESVRSLSMEEEEARKDTRETYKKWVLLKKASWRQKSREIWLKEGDRNTRFFHQMANAYRRRNWPARVKLNGRSLIEESEIKEEVSRAFQEVGRAGCGRVRKTFLGGGLWCAVRLKGVLAKVISMSQNAFVEGWQIIDVVLIANEAIDSILKSNRGAILCKLDIEKAHDHMDWHFLLAVLEKMGFGERWRRWIKWCLSTARFFVMLSAEESSLWRFFIALLGSGIRGEGVQLLMWFEAISRLRANLEKSELIPVGRVENVEELAEEFSYKVGRLPSTYLGMPLGAPFKSAAAWNGIEERFHKRLAIRKYGEERGGWSSCKAREAYGVKLWKAISKLGHLVTPSFDFVVGDGKKVRFWKDKCCGTTPLCKTFSYLFALAISKEAWVNEVWTAAGEKRGKLESLFQ</sequence>
<dbReference type="PANTHER" id="PTHR46890">
    <property type="entry name" value="NON-LTR RETROLELEMENT REVERSE TRANSCRIPTASE-LIKE PROTEIN-RELATED"/>
    <property type="match status" value="1"/>
</dbReference>
<accession>A0A438D0X0</accession>
<protein>
    <submittedName>
        <fullName evidence="1">Uncharacterized protein</fullName>
    </submittedName>
</protein>
<dbReference type="PANTHER" id="PTHR46890:SF50">
    <property type="entry name" value="RNA-DIRECTED DNA POLYMERASE, EUKARYOTA, REVERSE TRANSCRIPTASE ZINC-BINDING DOMAIN PROTEIN-RELATED"/>
    <property type="match status" value="1"/>
</dbReference>
<name>A0A438D0X0_VITVI</name>
<dbReference type="AlphaFoldDB" id="A0A438D0X0"/>
<organism evidence="1 2">
    <name type="scientific">Vitis vinifera</name>
    <name type="common">Grape</name>
    <dbReference type="NCBI Taxonomy" id="29760"/>
    <lineage>
        <taxon>Eukaryota</taxon>
        <taxon>Viridiplantae</taxon>
        <taxon>Streptophyta</taxon>
        <taxon>Embryophyta</taxon>
        <taxon>Tracheophyta</taxon>
        <taxon>Spermatophyta</taxon>
        <taxon>Magnoliopsida</taxon>
        <taxon>eudicotyledons</taxon>
        <taxon>Gunneridae</taxon>
        <taxon>Pentapetalae</taxon>
        <taxon>rosids</taxon>
        <taxon>Vitales</taxon>
        <taxon>Vitaceae</taxon>
        <taxon>Viteae</taxon>
        <taxon>Vitis</taxon>
    </lineage>
</organism>